<dbReference type="Proteomes" id="UP000799118">
    <property type="component" value="Unassembled WGS sequence"/>
</dbReference>
<dbReference type="Pfam" id="PF20152">
    <property type="entry name" value="DUF6534"/>
    <property type="match status" value="1"/>
</dbReference>
<accession>A0A6A4GNB2</accession>
<feature type="transmembrane region" description="Helical" evidence="2">
    <location>
        <begin position="167"/>
        <end position="189"/>
    </location>
</feature>
<evidence type="ECO:0000313" key="5">
    <source>
        <dbReference type="Proteomes" id="UP000799118"/>
    </source>
</evidence>
<name>A0A6A4GNB2_9AGAR</name>
<feature type="transmembrane region" description="Helical" evidence="2">
    <location>
        <begin position="209"/>
        <end position="229"/>
    </location>
</feature>
<feature type="domain" description="DUF6534" evidence="3">
    <location>
        <begin position="175"/>
        <end position="260"/>
    </location>
</feature>
<gene>
    <name evidence="4" type="ORF">BT96DRAFT_513770</name>
</gene>
<sequence length="299" mass="33095">MSESPICAPLPIPDLGTTYGAMLIGVIFATFLQGILTLQTVIYYDSYPSDPISTKLTVAIVWCFDTFHLVLIAQSAYHYLINNWGVLPALAVSTWELDVNILFIGLSSFVCQLFFMKRIWIFSKRNVLLIGFLAALCTTIIALDILVTVQILQNRSVAEFGEKKTEIIITFTLGAISDLVLASLLCYYVRRNTSGFEKTDSMISLIVKYAVTTGLVTSIWGILTLVAYFASPDGFSFVAMHFSLGRLYTNALLATLNSRKNLRSILQGTTLKSSARKEETGEPRNESMSMSIPLGNYTV</sequence>
<feature type="transmembrane region" description="Helical" evidence="2">
    <location>
        <begin position="97"/>
        <end position="115"/>
    </location>
</feature>
<evidence type="ECO:0000256" key="2">
    <source>
        <dbReference type="SAM" id="Phobius"/>
    </source>
</evidence>
<keyword evidence="2" id="KW-1133">Transmembrane helix</keyword>
<evidence type="ECO:0000313" key="4">
    <source>
        <dbReference type="EMBL" id="KAE9386664.1"/>
    </source>
</evidence>
<evidence type="ECO:0000259" key="3">
    <source>
        <dbReference type="Pfam" id="PF20152"/>
    </source>
</evidence>
<dbReference type="EMBL" id="ML769858">
    <property type="protein sequence ID" value="KAE9386664.1"/>
    <property type="molecule type" value="Genomic_DNA"/>
</dbReference>
<organism evidence="4 5">
    <name type="scientific">Gymnopus androsaceus JB14</name>
    <dbReference type="NCBI Taxonomy" id="1447944"/>
    <lineage>
        <taxon>Eukaryota</taxon>
        <taxon>Fungi</taxon>
        <taxon>Dikarya</taxon>
        <taxon>Basidiomycota</taxon>
        <taxon>Agaricomycotina</taxon>
        <taxon>Agaricomycetes</taxon>
        <taxon>Agaricomycetidae</taxon>
        <taxon>Agaricales</taxon>
        <taxon>Marasmiineae</taxon>
        <taxon>Omphalotaceae</taxon>
        <taxon>Gymnopus</taxon>
    </lineage>
</organism>
<keyword evidence="5" id="KW-1185">Reference proteome</keyword>
<proteinExistence type="predicted"/>
<reference evidence="4" key="1">
    <citation type="journal article" date="2019" name="Environ. Microbiol.">
        <title>Fungal ecological strategies reflected in gene transcription - a case study of two litter decomposers.</title>
        <authorList>
            <person name="Barbi F."/>
            <person name="Kohler A."/>
            <person name="Barry K."/>
            <person name="Baskaran P."/>
            <person name="Daum C."/>
            <person name="Fauchery L."/>
            <person name="Ihrmark K."/>
            <person name="Kuo A."/>
            <person name="LaButti K."/>
            <person name="Lipzen A."/>
            <person name="Morin E."/>
            <person name="Grigoriev I.V."/>
            <person name="Henrissat B."/>
            <person name="Lindahl B."/>
            <person name="Martin F."/>
        </authorList>
    </citation>
    <scope>NUCLEOTIDE SEQUENCE</scope>
    <source>
        <strain evidence="4">JB14</strain>
    </source>
</reference>
<feature type="transmembrane region" description="Helical" evidence="2">
    <location>
        <begin position="56"/>
        <end position="77"/>
    </location>
</feature>
<dbReference type="OrthoDB" id="2745105at2759"/>
<keyword evidence="2" id="KW-0472">Membrane</keyword>
<keyword evidence="2" id="KW-0812">Transmembrane</keyword>
<feature type="region of interest" description="Disordered" evidence="1">
    <location>
        <begin position="273"/>
        <end position="299"/>
    </location>
</feature>
<dbReference type="InterPro" id="IPR045339">
    <property type="entry name" value="DUF6534"/>
</dbReference>
<feature type="compositionally biased region" description="Basic and acidic residues" evidence="1">
    <location>
        <begin position="275"/>
        <end position="285"/>
    </location>
</feature>
<protein>
    <recommendedName>
        <fullName evidence="3">DUF6534 domain-containing protein</fullName>
    </recommendedName>
</protein>
<dbReference type="PANTHER" id="PTHR40465:SF1">
    <property type="entry name" value="DUF6534 DOMAIN-CONTAINING PROTEIN"/>
    <property type="match status" value="1"/>
</dbReference>
<evidence type="ECO:0000256" key="1">
    <source>
        <dbReference type="SAM" id="MobiDB-lite"/>
    </source>
</evidence>
<feature type="transmembrane region" description="Helical" evidence="2">
    <location>
        <begin position="20"/>
        <end position="44"/>
    </location>
</feature>
<dbReference type="PANTHER" id="PTHR40465">
    <property type="entry name" value="CHROMOSOME 1, WHOLE GENOME SHOTGUN SEQUENCE"/>
    <property type="match status" value="1"/>
</dbReference>
<dbReference type="AlphaFoldDB" id="A0A6A4GNB2"/>
<feature type="transmembrane region" description="Helical" evidence="2">
    <location>
        <begin position="127"/>
        <end position="147"/>
    </location>
</feature>